<keyword evidence="4" id="KW-1185">Reference proteome</keyword>
<dbReference type="PROSITE" id="PS50110">
    <property type="entry name" value="RESPONSE_REGULATORY"/>
    <property type="match status" value="1"/>
</dbReference>
<accession>A0A3P1CQ10</accession>
<dbReference type="Gene3D" id="3.40.50.2300">
    <property type="match status" value="1"/>
</dbReference>
<keyword evidence="1" id="KW-0597">Phosphoprotein</keyword>
<feature type="modified residue" description="4-aspartylphosphate" evidence="1">
    <location>
        <position position="83"/>
    </location>
</feature>
<dbReference type="AlphaFoldDB" id="A0A3P1CQ10"/>
<dbReference type="InterPro" id="IPR001789">
    <property type="entry name" value="Sig_transdc_resp-reg_receiver"/>
</dbReference>
<gene>
    <name evidence="3" type="ORF">EHT87_12835</name>
</gene>
<evidence type="ECO:0000259" key="2">
    <source>
        <dbReference type="PROSITE" id="PS50110"/>
    </source>
</evidence>
<proteinExistence type="predicted"/>
<dbReference type="SMART" id="SM00448">
    <property type="entry name" value="REC"/>
    <property type="match status" value="1"/>
</dbReference>
<feature type="domain" description="Response regulatory" evidence="2">
    <location>
        <begin position="28"/>
        <end position="150"/>
    </location>
</feature>
<name>A0A3P1CQ10_9BACT</name>
<comment type="caution">
    <text evidence="3">The sequence shown here is derived from an EMBL/GenBank/DDBJ whole genome shotgun (WGS) entry which is preliminary data.</text>
</comment>
<evidence type="ECO:0000313" key="4">
    <source>
        <dbReference type="Proteomes" id="UP000274271"/>
    </source>
</evidence>
<dbReference type="InterPro" id="IPR052893">
    <property type="entry name" value="TCS_response_regulator"/>
</dbReference>
<dbReference type="EMBL" id="RQJP01000002">
    <property type="protein sequence ID" value="RRB15407.1"/>
    <property type="molecule type" value="Genomic_DNA"/>
</dbReference>
<dbReference type="SUPFAM" id="SSF52172">
    <property type="entry name" value="CheY-like"/>
    <property type="match status" value="1"/>
</dbReference>
<dbReference type="InterPro" id="IPR011006">
    <property type="entry name" value="CheY-like_superfamily"/>
</dbReference>
<dbReference type="PANTHER" id="PTHR44520">
    <property type="entry name" value="RESPONSE REGULATOR RCP1-RELATED"/>
    <property type="match status" value="1"/>
</dbReference>
<dbReference type="GO" id="GO:0000160">
    <property type="term" value="P:phosphorelay signal transduction system"/>
    <property type="evidence" value="ECO:0007669"/>
    <property type="project" value="InterPro"/>
</dbReference>
<dbReference type="Proteomes" id="UP000274271">
    <property type="component" value="Unassembled WGS sequence"/>
</dbReference>
<reference evidence="3 4" key="1">
    <citation type="submission" date="2018-11" db="EMBL/GenBank/DDBJ databases">
        <authorList>
            <person name="Zhou Z."/>
            <person name="Wang G."/>
        </authorList>
    </citation>
    <scope>NUCLEOTIDE SEQUENCE [LARGE SCALE GENOMIC DNA]</scope>
    <source>
        <strain evidence="3 4">KCTC42998</strain>
    </source>
</reference>
<organism evidence="3 4">
    <name type="scientific">Larkinella knui</name>
    <dbReference type="NCBI Taxonomy" id="2025310"/>
    <lineage>
        <taxon>Bacteria</taxon>
        <taxon>Pseudomonadati</taxon>
        <taxon>Bacteroidota</taxon>
        <taxon>Cytophagia</taxon>
        <taxon>Cytophagales</taxon>
        <taxon>Spirosomataceae</taxon>
        <taxon>Larkinella</taxon>
    </lineage>
</organism>
<sequence length="164" mass="19479">MKMPRYQWILRSKLAYLKNKNGMENSITFYVVEDDQTDFSYIDRAIHEIQPDLKIRRFLHGAALLTHLQNSAPEEYPSLIMLDFYMPVLDGLKTLRQLKINENYQQIPVVMWSGSSRPEDISQAYRLGARAFHTKPVLFEDWQEQLQTTLRYWLRTVELPNLVE</sequence>
<dbReference type="Pfam" id="PF00072">
    <property type="entry name" value="Response_reg"/>
    <property type="match status" value="1"/>
</dbReference>
<dbReference type="OrthoDB" id="7631574at2"/>
<evidence type="ECO:0000256" key="1">
    <source>
        <dbReference type="PROSITE-ProRule" id="PRU00169"/>
    </source>
</evidence>
<evidence type="ECO:0000313" key="3">
    <source>
        <dbReference type="EMBL" id="RRB15407.1"/>
    </source>
</evidence>
<protein>
    <submittedName>
        <fullName evidence="3">Response regulator</fullName>
    </submittedName>
</protein>